<accession>A0A5H2PWA9</accession>
<dbReference type="InterPro" id="IPR038448">
    <property type="entry name" value="HopAB_E3_ubiquit_lig_sf"/>
</dbReference>
<dbReference type="Gene3D" id="3.30.40.110">
    <property type="entry name" value="AvrPtoB, C-terminal domain"/>
    <property type="match status" value="1"/>
</dbReference>
<dbReference type="InterPro" id="IPR015133">
    <property type="entry name" value="E3_ubiquit_lig_AvrPtoB"/>
</dbReference>
<evidence type="ECO:0000259" key="1">
    <source>
        <dbReference type="Pfam" id="PF09046"/>
    </source>
</evidence>
<sequence>MRSISKADAEGMGFKDAAVYNQDGDGAFSKDLATTCLFGEDLSLRNPKQQVIGLAQVASSSRKGYRADVNKSVVFMDMRKLAEYLVSNPKHPMNNMPLTAENIRHFAFKIV</sequence>
<gene>
    <name evidence="2" type="ORF">C2L97_09010</name>
</gene>
<reference evidence="2" key="1">
    <citation type="submission" date="2018-01" db="EMBL/GenBank/DDBJ databases">
        <title>Complete Genome Sequence of three strains from Ralstonia solanacearum ecotype Moko sequevar IIA-53 from Brazil.</title>
        <authorList>
            <person name="Silva J.R."/>
            <person name="Albuquerque G.M.R."/>
            <person name="Pais A.K.L."/>
            <person name="Silva A.M.F."/>
            <person name="Boiteux M.E.N.F."/>
            <person name="Souza E.B."/>
            <person name="Mariano R.L.R."/>
        </authorList>
    </citation>
    <scope>NUCLEOTIDE SEQUENCE [LARGE SCALE GENOMIC DNA]</scope>
    <source>
        <strain evidence="2">SFC</strain>
    </source>
</reference>
<dbReference type="Pfam" id="PF09046">
    <property type="entry name" value="AvrPtoB-E3_ubiq"/>
    <property type="match status" value="1"/>
</dbReference>
<dbReference type="AlphaFoldDB" id="A0A5H2PWA9"/>
<proteinExistence type="predicted"/>
<protein>
    <submittedName>
        <fullName evidence="2">Type III effector HopAB2</fullName>
    </submittedName>
</protein>
<organism evidence="2">
    <name type="scientific">Ralstonia solanacearum</name>
    <name type="common">Pseudomonas solanacearum</name>
    <dbReference type="NCBI Taxonomy" id="305"/>
    <lineage>
        <taxon>Bacteria</taxon>
        <taxon>Pseudomonadati</taxon>
        <taxon>Pseudomonadota</taxon>
        <taxon>Betaproteobacteria</taxon>
        <taxon>Burkholderiales</taxon>
        <taxon>Burkholderiaceae</taxon>
        <taxon>Ralstonia</taxon>
        <taxon>Ralstonia solanacearum species complex</taxon>
    </lineage>
</organism>
<dbReference type="EMBL" id="CP026092">
    <property type="protein sequence ID" value="AYB56165.1"/>
    <property type="molecule type" value="Genomic_DNA"/>
</dbReference>
<feature type="domain" description="Effector protein HopAB E3 ubiquitin ligase" evidence="1">
    <location>
        <begin position="1"/>
        <end position="111"/>
    </location>
</feature>
<evidence type="ECO:0000313" key="2">
    <source>
        <dbReference type="EMBL" id="AYB56165.1"/>
    </source>
</evidence>
<name>A0A5H2PWA9_RALSL</name>